<evidence type="ECO:0000256" key="1">
    <source>
        <dbReference type="ARBA" id="ARBA00008601"/>
    </source>
</evidence>
<organism evidence="7 8">
    <name type="scientific">Pythium insidiosum</name>
    <name type="common">Pythiosis disease agent</name>
    <dbReference type="NCBI Taxonomy" id="114742"/>
    <lineage>
        <taxon>Eukaryota</taxon>
        <taxon>Sar</taxon>
        <taxon>Stramenopiles</taxon>
        <taxon>Oomycota</taxon>
        <taxon>Peronosporomycetes</taxon>
        <taxon>Pythiales</taxon>
        <taxon>Pythiaceae</taxon>
        <taxon>Pythium</taxon>
    </lineage>
</organism>
<dbReference type="InterPro" id="IPR000340">
    <property type="entry name" value="Dual-sp_phosphatase_cat-dom"/>
</dbReference>
<dbReference type="InterPro" id="IPR029021">
    <property type="entry name" value="Prot-tyrosine_phosphatase-like"/>
</dbReference>
<comment type="similarity">
    <text evidence="1">Belongs to the protein-tyrosine phosphatase family. Non-receptor class dual specificity subfamily.</text>
</comment>
<evidence type="ECO:0000313" key="7">
    <source>
        <dbReference type="EMBL" id="KAJ0403626.1"/>
    </source>
</evidence>
<dbReference type="CDD" id="cd14498">
    <property type="entry name" value="DSP"/>
    <property type="match status" value="1"/>
</dbReference>
<feature type="domain" description="Tyrosine-protein phosphatase" evidence="6">
    <location>
        <begin position="34"/>
        <end position="199"/>
    </location>
</feature>
<evidence type="ECO:0000256" key="4">
    <source>
        <dbReference type="ARBA" id="ARBA00022912"/>
    </source>
</evidence>
<evidence type="ECO:0000256" key="2">
    <source>
        <dbReference type="ARBA" id="ARBA00013064"/>
    </source>
</evidence>
<keyword evidence="8" id="KW-1185">Reference proteome</keyword>
<dbReference type="Proteomes" id="UP001209570">
    <property type="component" value="Unassembled WGS sequence"/>
</dbReference>
<dbReference type="SMART" id="SM00195">
    <property type="entry name" value="DSPc"/>
    <property type="match status" value="1"/>
</dbReference>
<accession>A0AAD5Q870</accession>
<dbReference type="Pfam" id="PF00782">
    <property type="entry name" value="DSPc"/>
    <property type="match status" value="1"/>
</dbReference>
<dbReference type="GO" id="GO:0004725">
    <property type="term" value="F:protein tyrosine phosphatase activity"/>
    <property type="evidence" value="ECO:0007669"/>
    <property type="project" value="UniProtKB-EC"/>
</dbReference>
<evidence type="ECO:0000256" key="5">
    <source>
        <dbReference type="SAM" id="MobiDB-lite"/>
    </source>
</evidence>
<dbReference type="EC" id="3.1.3.48" evidence="2"/>
<name>A0AAD5Q870_PYTIN</name>
<reference evidence="7" key="1">
    <citation type="submission" date="2021-12" db="EMBL/GenBank/DDBJ databases">
        <title>Prjna785345.</title>
        <authorList>
            <person name="Rujirawat T."/>
            <person name="Krajaejun T."/>
        </authorList>
    </citation>
    <scope>NUCLEOTIDE SEQUENCE</scope>
    <source>
        <strain evidence="7">Pi057C3</strain>
    </source>
</reference>
<dbReference type="AlphaFoldDB" id="A0AAD5Q870"/>
<sequence>MTMADADGPAPTRSSSAVSAADAAPLVEQDRLDVPGVIDEHLLLGCVKHARNAALLKHLRVSFVLDAENPRKRRADPRRSAETTVDNARVDLDDDYSYETFKENVTTVDNARVDLDDDYSYETFKENVVKASELIRLARAAGGDNDRTVFVFCTHGNNESVVVCIAYLMLTETWTLERAYKHVQLRRPASAPRRVYVDKSRSDDADETASQVTEAESHVERASFATNMSVTTGLHNGSSLRETMIIAEREEEYDAASSETPDDASLPPPPPSTGSSRGRPKLHRKDCVIS</sequence>
<protein>
    <recommendedName>
        <fullName evidence="2">protein-tyrosine-phosphatase</fullName>
        <ecNumber evidence="2">3.1.3.48</ecNumber>
    </recommendedName>
</protein>
<proteinExistence type="inferred from homology"/>
<keyword evidence="4" id="KW-0904">Protein phosphatase</keyword>
<dbReference type="PANTHER" id="PTHR10159">
    <property type="entry name" value="DUAL SPECIFICITY PROTEIN PHOSPHATASE"/>
    <property type="match status" value="1"/>
</dbReference>
<dbReference type="PANTHER" id="PTHR10159:SF529">
    <property type="entry name" value="TYROSINE-PROTEIN PHOSPHATASE DOMAIN-CONTAINING PROTEIN"/>
    <property type="match status" value="1"/>
</dbReference>
<evidence type="ECO:0000259" key="6">
    <source>
        <dbReference type="SMART" id="SM00195"/>
    </source>
</evidence>
<dbReference type="InterPro" id="IPR020422">
    <property type="entry name" value="TYR_PHOSPHATASE_DUAL_dom"/>
</dbReference>
<comment type="caution">
    <text evidence="7">The sequence shown here is derived from an EMBL/GenBank/DDBJ whole genome shotgun (WGS) entry which is preliminary data.</text>
</comment>
<feature type="compositionally biased region" description="Polar residues" evidence="5">
    <location>
        <begin position="224"/>
        <end position="241"/>
    </location>
</feature>
<feature type="region of interest" description="Disordered" evidence="5">
    <location>
        <begin position="1"/>
        <end position="22"/>
    </location>
</feature>
<dbReference type="EMBL" id="JAKCXM010000078">
    <property type="protein sequence ID" value="KAJ0403626.1"/>
    <property type="molecule type" value="Genomic_DNA"/>
</dbReference>
<gene>
    <name evidence="7" type="ORF">P43SY_002441</name>
</gene>
<keyword evidence="3" id="KW-0378">Hydrolase</keyword>
<dbReference type="GO" id="GO:0043409">
    <property type="term" value="P:negative regulation of MAPK cascade"/>
    <property type="evidence" value="ECO:0007669"/>
    <property type="project" value="TreeGrafter"/>
</dbReference>
<evidence type="ECO:0000313" key="8">
    <source>
        <dbReference type="Proteomes" id="UP001209570"/>
    </source>
</evidence>
<dbReference type="SUPFAM" id="SSF52799">
    <property type="entry name" value="(Phosphotyrosine protein) phosphatases II"/>
    <property type="match status" value="1"/>
</dbReference>
<evidence type="ECO:0000256" key="3">
    <source>
        <dbReference type="ARBA" id="ARBA00022801"/>
    </source>
</evidence>
<dbReference type="Gene3D" id="3.90.190.10">
    <property type="entry name" value="Protein tyrosine phosphatase superfamily"/>
    <property type="match status" value="1"/>
</dbReference>
<dbReference type="GO" id="GO:0005737">
    <property type="term" value="C:cytoplasm"/>
    <property type="evidence" value="ECO:0007669"/>
    <property type="project" value="TreeGrafter"/>
</dbReference>
<feature type="region of interest" description="Disordered" evidence="5">
    <location>
        <begin position="191"/>
        <end position="290"/>
    </location>
</feature>